<keyword evidence="8" id="KW-0449">Lipoprotein</keyword>
<evidence type="ECO:0000256" key="4">
    <source>
        <dbReference type="ARBA" id="ARBA00022475"/>
    </source>
</evidence>
<comment type="similarity">
    <text evidence="2">Belongs to the CsgG family.</text>
</comment>
<dbReference type="Proteomes" id="UP000484885">
    <property type="component" value="Unassembled WGS sequence"/>
</dbReference>
<comment type="function">
    <text evidence="1">May be involved in the biogenesis of curli organelles.</text>
</comment>
<evidence type="ECO:0000313" key="10">
    <source>
        <dbReference type="EMBL" id="NDY95027.1"/>
    </source>
</evidence>
<dbReference type="Gene3D" id="3.40.50.10610">
    <property type="entry name" value="ABC-type transport auxiliary lipoprotein component"/>
    <property type="match status" value="2"/>
</dbReference>
<keyword evidence="4" id="KW-1003">Cell membrane</keyword>
<dbReference type="PANTHER" id="PTHR41164:SF1">
    <property type="entry name" value="CURLI PRODUCTION ASSEMBLY_TRANSPORT COMPONENT CSGG"/>
    <property type="match status" value="1"/>
</dbReference>
<evidence type="ECO:0000313" key="11">
    <source>
        <dbReference type="Proteomes" id="UP000484885"/>
    </source>
</evidence>
<evidence type="ECO:0000256" key="8">
    <source>
        <dbReference type="ARBA" id="ARBA00023288"/>
    </source>
</evidence>
<evidence type="ECO:0000256" key="7">
    <source>
        <dbReference type="ARBA" id="ARBA00023139"/>
    </source>
</evidence>
<evidence type="ECO:0000256" key="5">
    <source>
        <dbReference type="ARBA" id="ARBA00022729"/>
    </source>
</evidence>
<sequence length="243" mass="25819">MIKRALFASLLLCATTVAMADRPVLAVAEFTNDATGATWWRSGVGRELSGMLASELAAINAFTLVERSRLNHVLDEQDLGASGRVRPDSAAQIGELTGAEYIVVGTVTDYSEDTKKSGGGVSIGGISIGGRGSSIGIGGGSKEAYIAVDIQVIDATTGEIAHVRTVEGRTKDSAVSLRGRIGRLGGNLANEENTPAGEAIRAALIEITDYLECEMVLQNSACRAEYQERENTRRERTRNAIRF</sequence>
<keyword evidence="11" id="KW-1185">Reference proteome</keyword>
<dbReference type="RefSeq" id="WP_164210440.1">
    <property type="nucleotide sequence ID" value="NZ_JAAGSC010000036.1"/>
</dbReference>
<gene>
    <name evidence="10" type="ORF">G3I74_04715</name>
</gene>
<dbReference type="PANTHER" id="PTHR41164">
    <property type="entry name" value="CURLI PRODUCTION ASSEMBLY/TRANSPORT COMPONENT CSGG"/>
    <property type="match status" value="1"/>
</dbReference>
<dbReference type="InterPro" id="IPR005534">
    <property type="entry name" value="Curli_assmbl/transp-comp_CsgG"/>
</dbReference>
<dbReference type="Pfam" id="PF03783">
    <property type="entry name" value="CsgG"/>
    <property type="match status" value="1"/>
</dbReference>
<evidence type="ECO:0000256" key="6">
    <source>
        <dbReference type="ARBA" id="ARBA00023136"/>
    </source>
</evidence>
<evidence type="ECO:0000256" key="2">
    <source>
        <dbReference type="ARBA" id="ARBA00008899"/>
    </source>
</evidence>
<feature type="chain" id="PRO_5032728661" description="Curli production assembly/transport component CsgG" evidence="9">
    <location>
        <begin position="21"/>
        <end position="243"/>
    </location>
</feature>
<keyword evidence="5 9" id="KW-0732">Signal</keyword>
<protein>
    <recommendedName>
        <fullName evidence="3">Curli production assembly/transport component CsgG</fullName>
    </recommendedName>
</protein>
<accession>A0A845UU45</accession>
<dbReference type="GO" id="GO:0030288">
    <property type="term" value="C:outer membrane-bounded periplasmic space"/>
    <property type="evidence" value="ECO:0007669"/>
    <property type="project" value="InterPro"/>
</dbReference>
<reference evidence="10 11" key="1">
    <citation type="submission" date="2020-02" db="EMBL/GenBank/DDBJ databases">
        <authorList>
            <person name="Zhang X.-Y."/>
        </authorList>
    </citation>
    <scope>NUCLEOTIDE SEQUENCE [LARGE SCALE GENOMIC DNA]</scope>
    <source>
        <strain evidence="10 11">C33</strain>
    </source>
</reference>
<proteinExistence type="inferred from homology"/>
<feature type="signal peptide" evidence="9">
    <location>
        <begin position="1"/>
        <end position="20"/>
    </location>
</feature>
<comment type="caution">
    <text evidence="10">The sequence shown here is derived from an EMBL/GenBank/DDBJ whole genome shotgun (WGS) entry which is preliminary data.</text>
</comment>
<keyword evidence="7" id="KW-0564">Palmitate</keyword>
<evidence type="ECO:0000256" key="9">
    <source>
        <dbReference type="SAM" id="SignalP"/>
    </source>
</evidence>
<evidence type="ECO:0000256" key="3">
    <source>
        <dbReference type="ARBA" id="ARBA00014028"/>
    </source>
</evidence>
<dbReference type="EMBL" id="JAAGSC010000036">
    <property type="protein sequence ID" value="NDY95027.1"/>
    <property type="molecule type" value="Genomic_DNA"/>
</dbReference>
<keyword evidence="6" id="KW-0472">Membrane</keyword>
<evidence type="ECO:0000256" key="1">
    <source>
        <dbReference type="ARBA" id="ARBA00003989"/>
    </source>
</evidence>
<name>A0A845UU45_9GAMM</name>
<organism evidence="10 11">
    <name type="scientific">Wenzhouxiangella limi</name>
    <dbReference type="NCBI Taxonomy" id="2707351"/>
    <lineage>
        <taxon>Bacteria</taxon>
        <taxon>Pseudomonadati</taxon>
        <taxon>Pseudomonadota</taxon>
        <taxon>Gammaproteobacteria</taxon>
        <taxon>Chromatiales</taxon>
        <taxon>Wenzhouxiangellaceae</taxon>
        <taxon>Wenzhouxiangella</taxon>
    </lineage>
</organism>
<dbReference type="AlphaFoldDB" id="A0A845UU45"/>